<name>A0A4Y2RGU6_ARAVE</name>
<proteinExistence type="predicted"/>
<evidence type="ECO:0000313" key="2">
    <source>
        <dbReference type="Proteomes" id="UP000499080"/>
    </source>
</evidence>
<accession>A0A4Y2RGU6</accession>
<sequence>MSIDEDISVATTLKDLEIFQVVCEKDKAIKVDVSDGDECFEENPPTNTEMRQSLDILKRGIEHRSTNLKKQYEYEQYINELLRNNCCQATSN</sequence>
<dbReference type="AlphaFoldDB" id="A0A4Y2RGU6"/>
<dbReference type="OrthoDB" id="6617542at2759"/>
<reference evidence="1 2" key="1">
    <citation type="journal article" date="2019" name="Sci. Rep.">
        <title>Orb-weaving spider Araneus ventricosus genome elucidates the spidroin gene catalogue.</title>
        <authorList>
            <person name="Kono N."/>
            <person name="Nakamura H."/>
            <person name="Ohtoshi R."/>
            <person name="Moran D.A.P."/>
            <person name="Shinohara A."/>
            <person name="Yoshida Y."/>
            <person name="Fujiwara M."/>
            <person name="Mori M."/>
            <person name="Tomita M."/>
            <person name="Arakawa K."/>
        </authorList>
    </citation>
    <scope>NUCLEOTIDE SEQUENCE [LARGE SCALE GENOMIC DNA]</scope>
</reference>
<keyword evidence="2" id="KW-1185">Reference proteome</keyword>
<evidence type="ECO:0000313" key="1">
    <source>
        <dbReference type="EMBL" id="GBN74600.1"/>
    </source>
</evidence>
<gene>
    <name evidence="1" type="ORF">AVEN_225730_1</name>
</gene>
<dbReference type="EMBL" id="BGPR01016939">
    <property type="protein sequence ID" value="GBN74600.1"/>
    <property type="molecule type" value="Genomic_DNA"/>
</dbReference>
<comment type="caution">
    <text evidence="1">The sequence shown here is derived from an EMBL/GenBank/DDBJ whole genome shotgun (WGS) entry which is preliminary data.</text>
</comment>
<protein>
    <submittedName>
        <fullName evidence="1">Uncharacterized protein</fullName>
    </submittedName>
</protein>
<organism evidence="1 2">
    <name type="scientific">Araneus ventricosus</name>
    <name type="common">Orbweaver spider</name>
    <name type="synonym">Epeira ventricosa</name>
    <dbReference type="NCBI Taxonomy" id="182803"/>
    <lineage>
        <taxon>Eukaryota</taxon>
        <taxon>Metazoa</taxon>
        <taxon>Ecdysozoa</taxon>
        <taxon>Arthropoda</taxon>
        <taxon>Chelicerata</taxon>
        <taxon>Arachnida</taxon>
        <taxon>Araneae</taxon>
        <taxon>Araneomorphae</taxon>
        <taxon>Entelegynae</taxon>
        <taxon>Araneoidea</taxon>
        <taxon>Araneidae</taxon>
        <taxon>Araneus</taxon>
    </lineage>
</organism>
<dbReference type="Proteomes" id="UP000499080">
    <property type="component" value="Unassembled WGS sequence"/>
</dbReference>